<reference evidence="5 7" key="2">
    <citation type="submission" date="2018-08" db="EMBL/GenBank/DDBJ databases">
        <title>Draft genome of Streptococcus sp. nov. Z1.</title>
        <authorList>
            <person name="Tian Z."/>
        </authorList>
    </citation>
    <scope>NUCLEOTIDE SEQUENCE [LARGE SCALE GENOMIC DNA]</scope>
    <source>
        <strain evidence="5">Z1</strain>
        <strain evidence="7">Z1(2018)</strain>
    </source>
</reference>
<evidence type="ECO:0000256" key="2">
    <source>
        <dbReference type="SAM" id="MobiDB-lite"/>
    </source>
</evidence>
<feature type="coiled-coil region" evidence="1">
    <location>
        <begin position="153"/>
        <end position="187"/>
    </location>
</feature>
<dbReference type="KEGG" id="schj:DDV21_004015"/>
<evidence type="ECO:0000313" key="5">
    <source>
        <dbReference type="EMBL" id="RFU52162.1"/>
    </source>
</evidence>
<evidence type="ECO:0000256" key="1">
    <source>
        <dbReference type="SAM" id="Coils"/>
    </source>
</evidence>
<evidence type="ECO:0000313" key="4">
    <source>
        <dbReference type="EMBL" id="RFU49966.1"/>
    </source>
</evidence>
<dbReference type="EMBL" id="QVQZ01000068">
    <property type="protein sequence ID" value="RFU52162.1"/>
    <property type="molecule type" value="Genomic_DNA"/>
</dbReference>
<protein>
    <submittedName>
        <fullName evidence="5">Uncharacterized protein</fullName>
    </submittedName>
</protein>
<feature type="region of interest" description="Disordered" evidence="2">
    <location>
        <begin position="1"/>
        <end position="77"/>
    </location>
</feature>
<reference evidence="3" key="4">
    <citation type="journal article" date="2019" name="Int. J. Syst. Evol. Microbiol.">
        <title>Streptococcus chenjunshii sp. nov. isolated from feces of Tibetan antelopes.</title>
        <authorList>
            <person name="Tian Z."/>
            <person name="Lu S."/>
            <person name="Jin D."/>
            <person name="Yang J."/>
            <person name="Pu J."/>
            <person name="Lai X.H."/>
            <person name="Bai X.N."/>
            <person name="Wu X.M."/>
            <person name="Li J."/>
            <person name="Wang S."/>
            <person name="Xu J."/>
        </authorList>
    </citation>
    <scope>NUCLEOTIDE SEQUENCE</scope>
    <source>
        <strain evidence="3">Z15</strain>
    </source>
</reference>
<keyword evidence="1" id="KW-0175">Coiled coil</keyword>
<dbReference type="EMBL" id="CP031733">
    <property type="protein sequence ID" value="AXQ78300.1"/>
    <property type="molecule type" value="Genomic_DNA"/>
</dbReference>
<dbReference type="Proteomes" id="UP000246115">
    <property type="component" value="Chromosome"/>
</dbReference>
<dbReference type="Proteomes" id="UP000262901">
    <property type="component" value="Unassembled WGS sequence"/>
</dbReference>
<dbReference type="OrthoDB" id="9915333at2"/>
<dbReference type="EMBL" id="QVQY01000071">
    <property type="protein sequence ID" value="RFU49966.1"/>
    <property type="molecule type" value="Genomic_DNA"/>
</dbReference>
<evidence type="ECO:0000313" key="7">
    <source>
        <dbReference type="Proteomes" id="UP000262901"/>
    </source>
</evidence>
<proteinExistence type="predicted"/>
<accession>A0A346NBA5</accession>
<evidence type="ECO:0000313" key="6">
    <source>
        <dbReference type="Proteomes" id="UP000246115"/>
    </source>
</evidence>
<sequence>MFPLHTQSPYLTPKKDTTKRPSAAELKRWNEMMDRELAALGKRIREHNYNQTSPKEEKQASSQSSDQEKAPLTRAQKQLACQERLAELKKEESTLENQEMAIQRQKTALESQDDWFEDYSRQLTLLTAELEGSHAVFSYGLTEDWSGQKRRLRDAFEEDRERLLKERTQAEEALEAVKKERRRILRTGEV</sequence>
<name>A0A372KIP4_9STRE</name>
<gene>
    <name evidence="3" type="ORF">DDV21_004015</name>
    <name evidence="4" type="ORF">DDV22_11150</name>
    <name evidence="5" type="ORF">DDV23_11145</name>
</gene>
<feature type="compositionally biased region" description="Polar residues" evidence="2">
    <location>
        <begin position="1"/>
        <end position="10"/>
    </location>
</feature>
<reference evidence="4 8" key="1">
    <citation type="submission" date="2018-08" db="EMBL/GenBank/DDBJ databases">
        <title>Draft genome of Streptococcus sp .nov. Z2.</title>
        <authorList>
            <person name="Tian Z."/>
        </authorList>
    </citation>
    <scope>NUCLEOTIDE SEQUENCE [LARGE SCALE GENOMIC DNA]</scope>
    <source>
        <strain evidence="4 8">Z2</strain>
    </source>
</reference>
<dbReference type="AlphaFoldDB" id="A0A372KIP4"/>
<dbReference type="RefSeq" id="WP_116879166.1">
    <property type="nucleotide sequence ID" value="NZ_CP031733.1"/>
</dbReference>
<evidence type="ECO:0000313" key="3">
    <source>
        <dbReference type="EMBL" id="AXQ78300.1"/>
    </source>
</evidence>
<organism evidence="5 7">
    <name type="scientific">Streptococcus chenjunshii</name>
    <dbReference type="NCBI Taxonomy" id="2173853"/>
    <lineage>
        <taxon>Bacteria</taxon>
        <taxon>Bacillati</taxon>
        <taxon>Bacillota</taxon>
        <taxon>Bacilli</taxon>
        <taxon>Lactobacillales</taxon>
        <taxon>Streptococcaceae</taxon>
        <taxon>Streptococcus</taxon>
    </lineage>
</organism>
<dbReference type="Proteomes" id="UP000264056">
    <property type="component" value="Unassembled WGS sequence"/>
</dbReference>
<accession>A0A372KIP4</accession>
<evidence type="ECO:0000313" key="8">
    <source>
        <dbReference type="Proteomes" id="UP000264056"/>
    </source>
</evidence>
<feature type="compositionally biased region" description="Basic and acidic residues" evidence="2">
    <location>
        <begin position="25"/>
        <end position="37"/>
    </location>
</feature>
<keyword evidence="8" id="KW-1185">Reference proteome</keyword>
<reference evidence="6" key="3">
    <citation type="submission" date="2018-08" db="EMBL/GenBank/DDBJ databases">
        <title>Streptococcus chenjunshii sp. nov., isolated from stools sample of the Tibetan antelope in the Qinghai-Tibet plateau, China.</title>
        <authorList>
            <person name="Tian Z."/>
        </authorList>
    </citation>
    <scope>NUCLEOTIDE SEQUENCE [LARGE SCALE GENOMIC DNA]</scope>
    <source>
        <strain evidence="6">Z15</strain>
    </source>
</reference>